<feature type="compositionally biased region" description="Polar residues" evidence="2">
    <location>
        <begin position="111"/>
        <end position="125"/>
    </location>
</feature>
<gene>
    <name evidence="3" type="ORF">BLA29_006378</name>
</gene>
<feature type="coiled-coil region" evidence="1">
    <location>
        <begin position="6"/>
        <end position="40"/>
    </location>
</feature>
<dbReference type="Proteomes" id="UP000194236">
    <property type="component" value="Unassembled WGS sequence"/>
</dbReference>
<proteinExistence type="predicted"/>
<evidence type="ECO:0000313" key="4">
    <source>
        <dbReference type="Proteomes" id="UP000194236"/>
    </source>
</evidence>
<keyword evidence="4" id="KW-1185">Reference proteome</keyword>
<evidence type="ECO:0000256" key="2">
    <source>
        <dbReference type="SAM" id="MobiDB-lite"/>
    </source>
</evidence>
<feature type="region of interest" description="Disordered" evidence="2">
    <location>
        <begin position="111"/>
        <end position="153"/>
    </location>
</feature>
<sequence length="309" mass="34863">MCDTKEKEFKNKLDEKEKIIEDQKNKIDEYIENIKLIQMEKDRTLRSFHDKLLDSMKQSSTISLSAVSPITSKTGNNNFNKTSRFNDENENTTAFDNQQCQENHEKTLDTAITTNDQQVENTGPTTKDFRLPQSSSSSILKSQKSNTLHDKSDSVADTLIKKAEPKSKPSSIIAPISAKLANYDADEAAIIIDESPNNDYEEAKSTESTNIVGILKRKTSTNTSDNKNSSAKKIRFASDVVDNEKLRVTSASRLRTYGPVKRSLFDSSPVKRNSNKKTNSKMLKKSDKMFDENDSDNSLAWMDDVFTFP</sequence>
<evidence type="ECO:0000313" key="3">
    <source>
        <dbReference type="EMBL" id="OTF73445.1"/>
    </source>
</evidence>
<accession>A0A1Y3B284</accession>
<organism evidence="3 4">
    <name type="scientific">Euroglyphus maynei</name>
    <name type="common">Mayne's house dust mite</name>
    <dbReference type="NCBI Taxonomy" id="6958"/>
    <lineage>
        <taxon>Eukaryota</taxon>
        <taxon>Metazoa</taxon>
        <taxon>Ecdysozoa</taxon>
        <taxon>Arthropoda</taxon>
        <taxon>Chelicerata</taxon>
        <taxon>Arachnida</taxon>
        <taxon>Acari</taxon>
        <taxon>Acariformes</taxon>
        <taxon>Sarcoptiformes</taxon>
        <taxon>Astigmata</taxon>
        <taxon>Psoroptidia</taxon>
        <taxon>Analgoidea</taxon>
        <taxon>Pyroglyphidae</taxon>
        <taxon>Pyroglyphinae</taxon>
        <taxon>Euroglyphus</taxon>
    </lineage>
</organism>
<dbReference type="AlphaFoldDB" id="A0A1Y3B284"/>
<dbReference type="OrthoDB" id="10507110at2759"/>
<dbReference type="EMBL" id="MUJZ01051561">
    <property type="protein sequence ID" value="OTF73445.1"/>
    <property type="molecule type" value="Genomic_DNA"/>
</dbReference>
<reference evidence="3 4" key="1">
    <citation type="submission" date="2017-03" db="EMBL/GenBank/DDBJ databases">
        <title>Genome Survey of Euroglyphus maynei.</title>
        <authorList>
            <person name="Arlian L.G."/>
            <person name="Morgan M.S."/>
            <person name="Rider S.D."/>
        </authorList>
    </citation>
    <scope>NUCLEOTIDE SEQUENCE [LARGE SCALE GENOMIC DNA]</scope>
    <source>
        <strain evidence="3">Arlian Lab</strain>
        <tissue evidence="3">Whole body</tissue>
    </source>
</reference>
<protein>
    <submittedName>
        <fullName evidence="3">Uncharacterized protein</fullName>
    </submittedName>
</protein>
<feature type="compositionally biased region" description="Basic residues" evidence="2">
    <location>
        <begin position="273"/>
        <end position="283"/>
    </location>
</feature>
<comment type="caution">
    <text evidence="3">The sequence shown here is derived from an EMBL/GenBank/DDBJ whole genome shotgun (WGS) entry which is preliminary data.</text>
</comment>
<feature type="compositionally biased region" description="Low complexity" evidence="2">
    <location>
        <begin position="133"/>
        <end position="145"/>
    </location>
</feature>
<evidence type="ECO:0000256" key="1">
    <source>
        <dbReference type="SAM" id="Coils"/>
    </source>
</evidence>
<name>A0A1Y3B284_EURMA</name>
<feature type="region of interest" description="Disordered" evidence="2">
    <location>
        <begin position="265"/>
        <end position="290"/>
    </location>
</feature>
<keyword evidence="1" id="KW-0175">Coiled coil</keyword>